<keyword evidence="3" id="KW-1185">Reference proteome</keyword>
<dbReference type="EMBL" id="JBBVGT010000002">
    <property type="protein sequence ID" value="MFB5944900.1"/>
    <property type="molecule type" value="Genomic_DNA"/>
</dbReference>
<accession>A0ABV5CE40</accession>
<dbReference type="Proteomes" id="UP001580928">
    <property type="component" value="Unassembled WGS sequence"/>
</dbReference>
<feature type="transmembrane region" description="Helical" evidence="1">
    <location>
        <begin position="187"/>
        <end position="203"/>
    </location>
</feature>
<evidence type="ECO:0000313" key="2">
    <source>
        <dbReference type="EMBL" id="MFB5944900.1"/>
    </source>
</evidence>
<organism evidence="2 3">
    <name type="scientific">Albibacterium profundi</name>
    <dbReference type="NCBI Taxonomy" id="3134906"/>
    <lineage>
        <taxon>Bacteria</taxon>
        <taxon>Pseudomonadati</taxon>
        <taxon>Bacteroidota</taxon>
        <taxon>Sphingobacteriia</taxon>
        <taxon>Sphingobacteriales</taxon>
        <taxon>Sphingobacteriaceae</taxon>
        <taxon>Albibacterium</taxon>
    </lineage>
</organism>
<name>A0ABV5CE40_9SPHI</name>
<sequence>MEKTIQILIYIHATFGGFALLAGLVSIIARKGKNIHRKSGLIFFYSMILSGIIAMIVAVLPNHESPFLFAVGIFSLYFVLTGKRALRFKRKNPDLKIDKLISIIMIITGVLMISLPIILTKSTNIILVVFAIIGIIFSVRDLTLFKNSEQLRKGWLKLHLGKMLGGYISATTAFVVVNEFFPSFYGWFIPSIVGGFIITYWMIKMNRKTKTVTNRVDGSAIK</sequence>
<protein>
    <recommendedName>
        <fullName evidence="4">DUF2306 domain-containing protein</fullName>
    </recommendedName>
</protein>
<feature type="transmembrane region" description="Helical" evidence="1">
    <location>
        <begin position="125"/>
        <end position="143"/>
    </location>
</feature>
<feature type="transmembrane region" description="Helical" evidence="1">
    <location>
        <begin position="98"/>
        <end position="119"/>
    </location>
</feature>
<feature type="transmembrane region" description="Helical" evidence="1">
    <location>
        <begin position="6"/>
        <end position="29"/>
    </location>
</feature>
<keyword evidence="1" id="KW-0472">Membrane</keyword>
<keyword evidence="1" id="KW-1133">Transmembrane helix</keyword>
<proteinExistence type="predicted"/>
<comment type="caution">
    <text evidence="2">The sequence shown here is derived from an EMBL/GenBank/DDBJ whole genome shotgun (WGS) entry which is preliminary data.</text>
</comment>
<evidence type="ECO:0000313" key="3">
    <source>
        <dbReference type="Proteomes" id="UP001580928"/>
    </source>
</evidence>
<keyword evidence="1" id="KW-0812">Transmembrane</keyword>
<feature type="transmembrane region" description="Helical" evidence="1">
    <location>
        <begin position="41"/>
        <end position="61"/>
    </location>
</feature>
<dbReference type="RefSeq" id="WP_375556459.1">
    <property type="nucleotide sequence ID" value="NZ_JBBVGT010000002.1"/>
</dbReference>
<feature type="transmembrane region" description="Helical" evidence="1">
    <location>
        <begin position="164"/>
        <end position="181"/>
    </location>
</feature>
<evidence type="ECO:0008006" key="4">
    <source>
        <dbReference type="Google" id="ProtNLM"/>
    </source>
</evidence>
<reference evidence="2 3" key="1">
    <citation type="submission" date="2024-04" db="EMBL/GenBank/DDBJ databases">
        <title>Albibacterium profundi sp. nov., isolated from sediment of the Challenger Deep of Mariana Trench.</title>
        <authorList>
            <person name="Wang Y."/>
        </authorList>
    </citation>
    <scope>NUCLEOTIDE SEQUENCE [LARGE SCALE GENOMIC DNA]</scope>
    <source>
        <strain evidence="2 3">RHL897</strain>
    </source>
</reference>
<gene>
    <name evidence="2" type="ORF">WKR92_03550</name>
</gene>
<feature type="transmembrane region" description="Helical" evidence="1">
    <location>
        <begin position="67"/>
        <end position="86"/>
    </location>
</feature>
<evidence type="ECO:0000256" key="1">
    <source>
        <dbReference type="SAM" id="Phobius"/>
    </source>
</evidence>